<dbReference type="PANTHER" id="PTHR10887:SF433">
    <property type="entry name" value="DNA REPLICATION ATP-DEPENDENT HELICASE_NUCLEASE DNA2"/>
    <property type="match status" value="1"/>
</dbReference>
<dbReference type="EMBL" id="CAJVPP010000058">
    <property type="protein sequence ID" value="CAG8438335.1"/>
    <property type="molecule type" value="Genomic_DNA"/>
</dbReference>
<evidence type="ECO:0000256" key="4">
    <source>
        <dbReference type="ARBA" id="ARBA00022705"/>
    </source>
</evidence>
<evidence type="ECO:0000256" key="2">
    <source>
        <dbReference type="ARBA" id="ARBA00007913"/>
    </source>
</evidence>
<keyword evidence="5 19" id="KW-0540">Nuclease</keyword>
<dbReference type="InterPro" id="IPR014808">
    <property type="entry name" value="DNA_replication_fac_Dna2_N"/>
</dbReference>
<evidence type="ECO:0000256" key="18">
    <source>
        <dbReference type="ARBA" id="ARBA00047995"/>
    </source>
</evidence>
<dbReference type="CDD" id="cd18808">
    <property type="entry name" value="SF1_C_Upf1"/>
    <property type="match status" value="1"/>
</dbReference>
<keyword evidence="16 19" id="KW-0539">Nucleus</keyword>
<keyword evidence="17 19" id="KW-0511">Multifunctional enzyme</keyword>
<evidence type="ECO:0000259" key="22">
    <source>
        <dbReference type="Pfam" id="PF13086"/>
    </source>
</evidence>
<dbReference type="InterPro" id="IPR045055">
    <property type="entry name" value="DNA2/NAM7-like"/>
</dbReference>
<comment type="similarity">
    <text evidence="2 19">Belongs to the DNA2/NAM7 helicase family.</text>
</comment>
<dbReference type="InterPro" id="IPR022765">
    <property type="entry name" value="Dna2/Cas4_DUF83"/>
</dbReference>
<keyword evidence="4 19" id="KW-0235">DNA replication</keyword>
<evidence type="ECO:0000259" key="23">
    <source>
        <dbReference type="Pfam" id="PF13087"/>
    </source>
</evidence>
<organism evidence="24 25">
    <name type="scientific">Funneliformis mosseae</name>
    <name type="common">Endomycorrhizal fungus</name>
    <name type="synonym">Glomus mosseae</name>
    <dbReference type="NCBI Taxonomy" id="27381"/>
    <lineage>
        <taxon>Eukaryota</taxon>
        <taxon>Fungi</taxon>
        <taxon>Fungi incertae sedis</taxon>
        <taxon>Mucoromycota</taxon>
        <taxon>Glomeromycotina</taxon>
        <taxon>Glomeromycetes</taxon>
        <taxon>Glomerales</taxon>
        <taxon>Glomeraceae</taxon>
        <taxon>Funneliformis</taxon>
    </lineage>
</organism>
<evidence type="ECO:0000256" key="3">
    <source>
        <dbReference type="ARBA" id="ARBA00022485"/>
    </source>
</evidence>
<dbReference type="Pfam" id="PF01930">
    <property type="entry name" value="Cas_Cas4"/>
    <property type="match status" value="1"/>
</dbReference>
<keyword evidence="15 19" id="KW-0234">DNA repair</keyword>
<dbReference type="CDD" id="cd18041">
    <property type="entry name" value="DEXXQc_DNA2"/>
    <property type="match status" value="1"/>
</dbReference>
<evidence type="ECO:0000256" key="15">
    <source>
        <dbReference type="ARBA" id="ARBA00023204"/>
    </source>
</evidence>
<dbReference type="GO" id="GO:0071932">
    <property type="term" value="P:replication fork reversal"/>
    <property type="evidence" value="ECO:0007669"/>
    <property type="project" value="TreeGrafter"/>
</dbReference>
<accession>A0A9N8V547</accession>
<keyword evidence="7 19" id="KW-0547">Nucleotide-binding</keyword>
<dbReference type="EC" id="3.6.4.12" evidence="19"/>
<dbReference type="GO" id="GO:0005524">
    <property type="term" value="F:ATP binding"/>
    <property type="evidence" value="ECO:0007669"/>
    <property type="project" value="UniProtKB-UniRule"/>
</dbReference>
<evidence type="ECO:0000259" key="21">
    <source>
        <dbReference type="Pfam" id="PF08696"/>
    </source>
</evidence>
<dbReference type="GO" id="GO:0003677">
    <property type="term" value="F:DNA binding"/>
    <property type="evidence" value="ECO:0007669"/>
    <property type="project" value="UniProtKB-UniRule"/>
</dbReference>
<feature type="domain" description="DNA2/NAM7 helicase helicase" evidence="22">
    <location>
        <begin position="684"/>
        <end position="768"/>
    </location>
</feature>
<dbReference type="Pfam" id="PF13086">
    <property type="entry name" value="AAA_11"/>
    <property type="match status" value="2"/>
</dbReference>
<dbReference type="SUPFAM" id="SSF52540">
    <property type="entry name" value="P-loop containing nucleoside triphosphate hydrolases"/>
    <property type="match status" value="1"/>
</dbReference>
<evidence type="ECO:0000256" key="5">
    <source>
        <dbReference type="ARBA" id="ARBA00022722"/>
    </source>
</evidence>
<evidence type="ECO:0000256" key="10">
    <source>
        <dbReference type="ARBA" id="ARBA00022806"/>
    </source>
</evidence>
<keyword evidence="13 19" id="KW-0411">Iron-sulfur</keyword>
<keyword evidence="3 19" id="KW-0004">4Fe-4S</keyword>
<keyword evidence="8 19" id="KW-0227">DNA damage</keyword>
<dbReference type="AlphaFoldDB" id="A0A9N8V547"/>
<dbReference type="InterPro" id="IPR026851">
    <property type="entry name" value="Dna2/JHS1_DEXXQ-box"/>
</dbReference>
<dbReference type="GO" id="GO:0006281">
    <property type="term" value="P:DNA repair"/>
    <property type="evidence" value="ECO:0007669"/>
    <property type="project" value="UniProtKB-KW"/>
</dbReference>
<dbReference type="InterPro" id="IPR011604">
    <property type="entry name" value="PDDEXK-like_dom_sf"/>
</dbReference>
<feature type="domain" description="DUF83" evidence="20">
    <location>
        <begin position="320"/>
        <end position="432"/>
    </location>
</feature>
<evidence type="ECO:0000256" key="19">
    <source>
        <dbReference type="RuleBase" id="RU367041"/>
    </source>
</evidence>
<keyword evidence="12 19" id="KW-0408">Iron</keyword>
<evidence type="ECO:0000256" key="8">
    <source>
        <dbReference type="ARBA" id="ARBA00022763"/>
    </source>
</evidence>
<keyword evidence="10 19" id="KW-0347">Helicase</keyword>
<evidence type="ECO:0000256" key="9">
    <source>
        <dbReference type="ARBA" id="ARBA00022801"/>
    </source>
</evidence>
<comment type="function">
    <text evidence="19">Key enzyme involved in DNA replication and DNA repair. Involved in Okazaki fragments processing by cleaving long flaps that escape FEN1: flaps that are longer than 27 nucleotides are coated by replication protein A complex (RPA), leading to recruit DNA2 which cleaves the flap until it is too short to bind RPA and becomes a substrate for FEN1. Also involved in 5'-end resection of DNA during double-strand break (DSB) repair by mediating the cleavage of 5'-ssDNA.</text>
</comment>
<dbReference type="GO" id="GO:0046872">
    <property type="term" value="F:metal ion binding"/>
    <property type="evidence" value="ECO:0007669"/>
    <property type="project" value="UniProtKB-UniRule"/>
</dbReference>
<evidence type="ECO:0000259" key="20">
    <source>
        <dbReference type="Pfam" id="PF01930"/>
    </source>
</evidence>
<proteinExistence type="inferred from homology"/>
<dbReference type="Gene3D" id="3.90.320.10">
    <property type="match status" value="1"/>
</dbReference>
<keyword evidence="19" id="KW-0158">Chromosome</keyword>
<dbReference type="Pfam" id="PF08696">
    <property type="entry name" value="Dna2"/>
    <property type="match status" value="1"/>
</dbReference>
<dbReference type="InterPro" id="IPR027417">
    <property type="entry name" value="P-loop_NTPase"/>
</dbReference>
<dbReference type="GO" id="GO:0033567">
    <property type="term" value="P:DNA replication, Okazaki fragment processing"/>
    <property type="evidence" value="ECO:0007669"/>
    <property type="project" value="UniProtKB-UniRule"/>
</dbReference>
<evidence type="ECO:0000313" key="24">
    <source>
        <dbReference type="EMBL" id="CAG8438335.1"/>
    </source>
</evidence>
<dbReference type="InterPro" id="IPR041679">
    <property type="entry name" value="DNA2/NAM7-like_C"/>
</dbReference>
<dbReference type="FunFam" id="3.40.50.300:FF:001170">
    <property type="entry name" value="DNA replication helicase Dna2"/>
    <property type="match status" value="1"/>
</dbReference>
<dbReference type="Gene3D" id="3.40.50.300">
    <property type="entry name" value="P-loop containing nucleotide triphosphate hydrolases"/>
    <property type="match status" value="3"/>
</dbReference>
<dbReference type="Pfam" id="PF13087">
    <property type="entry name" value="AAA_12"/>
    <property type="match status" value="1"/>
</dbReference>
<protein>
    <recommendedName>
        <fullName evidence="19">DNA replication ATP-dependent helicase/nuclease</fullName>
        <ecNumber evidence="19">3.1.-.-</ecNumber>
        <ecNumber evidence="19">3.6.4.12</ecNumber>
    </recommendedName>
</protein>
<comment type="catalytic activity">
    <reaction evidence="18 19">
        <text>ATP + H2O = ADP + phosphate + H(+)</text>
        <dbReference type="Rhea" id="RHEA:13065"/>
        <dbReference type="ChEBI" id="CHEBI:15377"/>
        <dbReference type="ChEBI" id="CHEBI:15378"/>
        <dbReference type="ChEBI" id="CHEBI:30616"/>
        <dbReference type="ChEBI" id="CHEBI:43474"/>
        <dbReference type="ChEBI" id="CHEBI:456216"/>
        <dbReference type="EC" id="3.6.4.12"/>
    </reaction>
</comment>
<dbReference type="GO" id="GO:0017116">
    <property type="term" value="F:single-stranded DNA helicase activity"/>
    <property type="evidence" value="ECO:0007669"/>
    <property type="project" value="UniProtKB-UniRule"/>
</dbReference>
<keyword evidence="25" id="KW-1185">Reference proteome</keyword>
<dbReference type="GO" id="GO:0005694">
    <property type="term" value="C:chromosome"/>
    <property type="evidence" value="ECO:0007669"/>
    <property type="project" value="UniProtKB-SubCell"/>
</dbReference>
<comment type="subcellular location">
    <subcellularLocation>
        <location evidence="19">Nucleus</location>
    </subcellularLocation>
    <subcellularLocation>
        <location evidence="19">Chromosome</location>
    </subcellularLocation>
</comment>
<name>A0A9N8V547_FUNMO</name>
<dbReference type="InterPro" id="IPR041677">
    <property type="entry name" value="DNA2/NAM7_AAA_11"/>
</dbReference>
<dbReference type="PANTHER" id="PTHR10887">
    <property type="entry name" value="DNA2/NAM7 HELICASE FAMILY"/>
    <property type="match status" value="1"/>
</dbReference>
<sequence>MSSDRVVDPVLLTLTRQKDILVENPRKTRKRQTENKENVENFQPNKSQRAGYCPSIKVPITKQRKENIDILVGNEKKETPQEQSKFHNLLVIHVEDAHKSKKVTLINEDNLEEFFLILCDSWMDTKIFKNDTVSIIGEFKNRSCEANDSNDVLIIVNPDVLVSSTCVSEAYSCMRRAILKDRISSGNFNTPSAVLGTLSHEFIQHCLKNNDFSPSFMDSKIKQVMKKNIPKIYFSNLKESKVIKELADKKIIYRNFAECYVSQMPKFDLGKVESIRGDIYSLICISKTLDVEERIWSPTFGLKGILDASIEVKVLENRTLKKYIMPLEIKTAWKEDFTHNLQTILYCVMMNDHYKVNVESGLLYYVKNNNDRNDQNAGKLKRIHVSIQELREILKTRNEITWYLSNRQRHILPPMIKDPQACGKCNIRSTCFLYHKAIENGKSEDSGVVDLFNESTAHLGEVHLEFFRKWEELIKLEEEDVSQVRPQIWNTSSLNRDSTQSLYNMHLDLNSIIEFPGSTGLCQLKCKFFQVDCKESSILYTQFCVNDFVVVSSEQGHYALATGFVNEIAPDYICLTLDRKPCGGPKQANDFDIESCHSFLGLQDRTEQEGILKNPLGFDLATTSYRIDRDELTSSIKLVRQNLVSLLMDVSTRKLRKLIVNLEAPQYGRTFSTLINYNDLKKDLNEDQVKAFELALNAEDYALILGMPGTGKTFTIAQIIKALLRRGDSVLLASYTHSAVDNVLSKLSDYGEEILRIGDKSKVHKSIWPQIIDNNKFESIDEFSDFIETRKVVATTCLGMNNPIFTKRRFDYCIIDEATQITLPTCIGPLRFADRFLLVGDHNQLQPLVRRTEAIKKGMEKSLFKMFTEIHPNAVANLRYQYRMNEEIMNLSNSIIYDSNMLSGSTITAQTRLCIPRWNESFLSQFHDPEYYCCHESCWLKDVIDPERPLIMIDTDNLLTKEFVSNGKYQNDMEVILVEHSVKALLAGGVPAKEIGIITPFRSQLKHIAHRFKGCSELEVSTIDRFQGREKQVIVLSLVRSNSELKVGNLLEDYRRINVAITRAKFKLIIVGSRSTLWASSILRNLINYLENNNMIYKLSNNGSPYWHDVPLFVDLSNVKDFTEVNNKGNKASTTKRYKSTNSMVFVETILKRNPIMKEIMNEDSNLTSIT</sequence>
<evidence type="ECO:0000256" key="11">
    <source>
        <dbReference type="ARBA" id="ARBA00022840"/>
    </source>
</evidence>
<keyword evidence="6 19" id="KW-0479">Metal-binding</keyword>
<evidence type="ECO:0000256" key="7">
    <source>
        <dbReference type="ARBA" id="ARBA00022741"/>
    </source>
</evidence>
<evidence type="ECO:0000256" key="6">
    <source>
        <dbReference type="ARBA" id="ARBA00022723"/>
    </source>
</evidence>
<dbReference type="GO" id="GO:0017108">
    <property type="term" value="F:5'-flap endonuclease activity"/>
    <property type="evidence" value="ECO:0007669"/>
    <property type="project" value="UniProtKB-UniRule"/>
</dbReference>
<gene>
    <name evidence="24" type="ORF">FMOSSE_LOCUS593</name>
</gene>
<evidence type="ECO:0000256" key="13">
    <source>
        <dbReference type="ARBA" id="ARBA00023014"/>
    </source>
</evidence>
<dbReference type="GO" id="GO:0005737">
    <property type="term" value="C:cytoplasm"/>
    <property type="evidence" value="ECO:0007669"/>
    <property type="project" value="TreeGrafter"/>
</dbReference>
<evidence type="ECO:0000256" key="14">
    <source>
        <dbReference type="ARBA" id="ARBA00023125"/>
    </source>
</evidence>
<evidence type="ECO:0000256" key="1">
    <source>
        <dbReference type="ARBA" id="ARBA00001966"/>
    </source>
</evidence>
<feature type="domain" description="DNA replication factor Dna2 N-terminal" evidence="21">
    <location>
        <begin position="111"/>
        <end position="312"/>
    </location>
</feature>
<evidence type="ECO:0000256" key="12">
    <source>
        <dbReference type="ARBA" id="ARBA00023004"/>
    </source>
</evidence>
<feature type="domain" description="DNA2/NAM7 helicase helicase" evidence="22">
    <location>
        <begin position="784"/>
        <end position="849"/>
    </location>
</feature>
<keyword evidence="9 19" id="KW-0378">Hydrolase</keyword>
<dbReference type="Proteomes" id="UP000789375">
    <property type="component" value="Unassembled WGS sequence"/>
</dbReference>
<comment type="cofactor">
    <cofactor evidence="1">
        <name>[4Fe-4S] cluster</name>
        <dbReference type="ChEBI" id="CHEBI:49883"/>
    </cofactor>
</comment>
<evidence type="ECO:0000256" key="16">
    <source>
        <dbReference type="ARBA" id="ARBA00023242"/>
    </source>
</evidence>
<comment type="caution">
    <text evidence="24">The sequence shown here is derived from an EMBL/GenBank/DDBJ whole genome shotgun (WGS) entry which is preliminary data.</text>
</comment>
<feature type="domain" description="DNA2/NAM7 helicase-like C-terminal" evidence="23">
    <location>
        <begin position="859"/>
        <end position="1074"/>
    </location>
</feature>
<dbReference type="InterPro" id="IPR047187">
    <property type="entry name" value="SF1_C_Upf1"/>
</dbReference>
<keyword evidence="14 19" id="KW-0238">DNA-binding</keyword>
<dbReference type="EC" id="3.1.-.-" evidence="19"/>
<reference evidence="24" key="1">
    <citation type="submission" date="2021-06" db="EMBL/GenBank/DDBJ databases">
        <authorList>
            <person name="Kallberg Y."/>
            <person name="Tangrot J."/>
            <person name="Rosling A."/>
        </authorList>
    </citation>
    <scope>NUCLEOTIDE SEQUENCE</scope>
    <source>
        <strain evidence="24">87-6 pot B 2015</strain>
    </source>
</reference>
<evidence type="ECO:0000313" key="25">
    <source>
        <dbReference type="Proteomes" id="UP000789375"/>
    </source>
</evidence>
<dbReference type="GO" id="GO:0051539">
    <property type="term" value="F:4 iron, 4 sulfur cluster binding"/>
    <property type="evidence" value="ECO:0007669"/>
    <property type="project" value="UniProtKB-UniRule"/>
</dbReference>
<dbReference type="GO" id="GO:0005634">
    <property type="term" value="C:nucleus"/>
    <property type="evidence" value="ECO:0007669"/>
    <property type="project" value="UniProtKB-SubCell"/>
</dbReference>
<evidence type="ECO:0000256" key="17">
    <source>
        <dbReference type="ARBA" id="ARBA00023268"/>
    </source>
</evidence>
<keyword evidence="11 19" id="KW-0067">ATP-binding</keyword>